<comment type="caution">
    <text evidence="2">The sequence shown here is derived from an EMBL/GenBank/DDBJ whole genome shotgun (WGS) entry which is preliminary data.</text>
</comment>
<organism evidence="2 3">
    <name type="scientific">Forsythia ovata</name>
    <dbReference type="NCBI Taxonomy" id="205694"/>
    <lineage>
        <taxon>Eukaryota</taxon>
        <taxon>Viridiplantae</taxon>
        <taxon>Streptophyta</taxon>
        <taxon>Embryophyta</taxon>
        <taxon>Tracheophyta</taxon>
        <taxon>Spermatophyta</taxon>
        <taxon>Magnoliopsida</taxon>
        <taxon>eudicotyledons</taxon>
        <taxon>Gunneridae</taxon>
        <taxon>Pentapetalae</taxon>
        <taxon>asterids</taxon>
        <taxon>lamiids</taxon>
        <taxon>Lamiales</taxon>
        <taxon>Oleaceae</taxon>
        <taxon>Forsythieae</taxon>
        <taxon>Forsythia</taxon>
    </lineage>
</organism>
<evidence type="ECO:0000313" key="3">
    <source>
        <dbReference type="Proteomes" id="UP001604277"/>
    </source>
</evidence>
<dbReference type="EMBL" id="JBFOLJ010000008">
    <property type="protein sequence ID" value="KAL2515205.1"/>
    <property type="molecule type" value="Genomic_DNA"/>
</dbReference>
<gene>
    <name evidence="2" type="ORF">Fot_29176</name>
</gene>
<evidence type="ECO:0000313" key="2">
    <source>
        <dbReference type="EMBL" id="KAL2515205.1"/>
    </source>
</evidence>
<evidence type="ECO:0000259" key="1">
    <source>
        <dbReference type="Pfam" id="PF01370"/>
    </source>
</evidence>
<reference evidence="3" key="1">
    <citation type="submission" date="2024-07" db="EMBL/GenBank/DDBJ databases">
        <title>Two chromosome-level genome assemblies of Korean endemic species Abeliophyllum distichum and Forsythia ovata (Oleaceae).</title>
        <authorList>
            <person name="Jang H."/>
        </authorList>
    </citation>
    <scope>NUCLEOTIDE SEQUENCE [LARGE SCALE GENOMIC DNA]</scope>
</reference>
<keyword evidence="3" id="KW-1185">Reference proteome</keyword>
<protein>
    <submittedName>
        <fullName evidence="2">GDP-L-fucose synthase</fullName>
    </submittedName>
</protein>
<dbReference type="InterPro" id="IPR001509">
    <property type="entry name" value="Epimerase_deHydtase"/>
</dbReference>
<accession>A0ABD1TR62</accession>
<sequence>MRALKSVITHVLQGGEIQLLTLFRPSSKAQPTPRRSVLMDPISVDISDPVFVAGHSGLVGSALVTKLQSLGYTNLLIRTHSEFDPTIQSVVDSFFAAHKPIYVILFAPRLAASMPTTPTQANSLPSTSKSRQM</sequence>
<dbReference type="AlphaFoldDB" id="A0ABD1TR62"/>
<dbReference type="SUPFAM" id="SSF51735">
    <property type="entry name" value="NAD(P)-binding Rossmann-fold domains"/>
    <property type="match status" value="1"/>
</dbReference>
<dbReference type="Proteomes" id="UP001604277">
    <property type="component" value="Unassembled WGS sequence"/>
</dbReference>
<dbReference type="Gene3D" id="3.40.50.720">
    <property type="entry name" value="NAD(P)-binding Rossmann-like Domain"/>
    <property type="match status" value="1"/>
</dbReference>
<proteinExistence type="predicted"/>
<feature type="domain" description="NAD-dependent epimerase/dehydratase" evidence="1">
    <location>
        <begin position="50"/>
        <end position="108"/>
    </location>
</feature>
<dbReference type="Pfam" id="PF01370">
    <property type="entry name" value="Epimerase"/>
    <property type="match status" value="1"/>
</dbReference>
<name>A0ABD1TR62_9LAMI</name>
<dbReference type="InterPro" id="IPR036291">
    <property type="entry name" value="NAD(P)-bd_dom_sf"/>
</dbReference>